<feature type="compositionally biased region" description="Low complexity" evidence="1">
    <location>
        <begin position="113"/>
        <end position="133"/>
    </location>
</feature>
<keyword evidence="2" id="KW-1133">Transmembrane helix</keyword>
<evidence type="ECO:0008006" key="6">
    <source>
        <dbReference type="Google" id="ProtNLM"/>
    </source>
</evidence>
<keyword evidence="2" id="KW-0812">Transmembrane</keyword>
<feature type="compositionally biased region" description="Pro residues" evidence="1">
    <location>
        <begin position="331"/>
        <end position="342"/>
    </location>
</feature>
<keyword evidence="5" id="KW-1185">Reference proteome</keyword>
<evidence type="ECO:0000256" key="2">
    <source>
        <dbReference type="SAM" id="Phobius"/>
    </source>
</evidence>
<feature type="region of interest" description="Disordered" evidence="1">
    <location>
        <begin position="106"/>
        <end position="138"/>
    </location>
</feature>
<sequence>MKKKLWLFIAQTIPVWLLLRLGYVQANPTGITVYYAETPTTAPQPTQPSLGDPHGRRALYEIFDTLNYGGPTPNGGQDGHRAEATHGRDANELVSSQRAHFTQDGLLGHLANPGSTTTGSTTSPHSQSTTTTQGKYSVIGTLPPIPSPTAGNTIMTSWASTPTYTLPTSTPISDAASKKDQAIKQWKIIGVAVIAFSTVSAILLLAVFFDQWWRFVKDVIGKGRGRKLGKDKEELVPDWEKASWEVRFGDDRHRYPSFTSFPSSETGMKNKTTSTTTNEGGWTRPQHNRSPLRDGADDTNTDASASQEMDISAMSPHQVPVHPIPHYNVFSPPPDTPLPKPSAAPSSIPSSPRLQSLNTGATLARSKSQRSQLDPFQDPPRSPRTRSISMRSIGGESVYGGIA</sequence>
<reference evidence="4 5" key="1">
    <citation type="submission" date="2019-02" db="EMBL/GenBank/DDBJ databases">
        <title>Genome sequencing of the rare red list fungi Antrodiella citrinella (Flaviporus citrinellus).</title>
        <authorList>
            <person name="Buettner E."/>
            <person name="Kellner H."/>
        </authorList>
    </citation>
    <scope>NUCLEOTIDE SEQUENCE [LARGE SCALE GENOMIC DNA]</scope>
    <source>
        <strain evidence="4 5">DSM 108506</strain>
    </source>
</reference>
<feature type="compositionally biased region" description="Low complexity" evidence="1">
    <location>
        <begin position="265"/>
        <end position="283"/>
    </location>
</feature>
<organism evidence="4 5">
    <name type="scientific">Antrodiella citrinella</name>
    <dbReference type="NCBI Taxonomy" id="2447956"/>
    <lineage>
        <taxon>Eukaryota</taxon>
        <taxon>Fungi</taxon>
        <taxon>Dikarya</taxon>
        <taxon>Basidiomycota</taxon>
        <taxon>Agaricomycotina</taxon>
        <taxon>Agaricomycetes</taxon>
        <taxon>Polyporales</taxon>
        <taxon>Steccherinaceae</taxon>
        <taxon>Antrodiella</taxon>
    </lineage>
</organism>
<feature type="signal peptide" evidence="3">
    <location>
        <begin position="1"/>
        <end position="26"/>
    </location>
</feature>
<feature type="compositionally biased region" description="Low complexity" evidence="1">
    <location>
        <begin position="343"/>
        <end position="352"/>
    </location>
</feature>
<feature type="chain" id="PRO_5020826988" description="Mid2 domain-containing protein" evidence="3">
    <location>
        <begin position="27"/>
        <end position="403"/>
    </location>
</feature>
<keyword evidence="2" id="KW-0472">Membrane</keyword>
<feature type="transmembrane region" description="Helical" evidence="2">
    <location>
        <begin position="188"/>
        <end position="209"/>
    </location>
</feature>
<comment type="caution">
    <text evidence="4">The sequence shown here is derived from an EMBL/GenBank/DDBJ whole genome shotgun (WGS) entry which is preliminary data.</text>
</comment>
<evidence type="ECO:0000313" key="4">
    <source>
        <dbReference type="EMBL" id="THH29064.1"/>
    </source>
</evidence>
<proteinExistence type="predicted"/>
<evidence type="ECO:0000313" key="5">
    <source>
        <dbReference type="Proteomes" id="UP000308730"/>
    </source>
</evidence>
<protein>
    <recommendedName>
        <fullName evidence="6">Mid2 domain-containing protein</fullName>
    </recommendedName>
</protein>
<feature type="region of interest" description="Disordered" evidence="1">
    <location>
        <begin position="257"/>
        <end position="403"/>
    </location>
</feature>
<dbReference type="OrthoDB" id="3266475at2759"/>
<name>A0A4S4MSB7_9APHY</name>
<dbReference type="EMBL" id="SGPM01000142">
    <property type="protein sequence ID" value="THH29064.1"/>
    <property type="molecule type" value="Genomic_DNA"/>
</dbReference>
<feature type="compositionally biased region" description="Polar residues" evidence="1">
    <location>
        <begin position="353"/>
        <end position="374"/>
    </location>
</feature>
<dbReference type="Proteomes" id="UP000308730">
    <property type="component" value="Unassembled WGS sequence"/>
</dbReference>
<accession>A0A4S4MSB7</accession>
<dbReference type="AlphaFoldDB" id="A0A4S4MSB7"/>
<keyword evidence="3" id="KW-0732">Signal</keyword>
<evidence type="ECO:0000256" key="3">
    <source>
        <dbReference type="SAM" id="SignalP"/>
    </source>
</evidence>
<evidence type="ECO:0000256" key="1">
    <source>
        <dbReference type="SAM" id="MobiDB-lite"/>
    </source>
</evidence>
<gene>
    <name evidence="4" type="ORF">EUX98_g5122</name>
</gene>